<organism evidence="2 3">
    <name type="scientific">Brassica cretica</name>
    <name type="common">Mustard</name>
    <dbReference type="NCBI Taxonomy" id="69181"/>
    <lineage>
        <taxon>Eukaryota</taxon>
        <taxon>Viridiplantae</taxon>
        <taxon>Streptophyta</taxon>
        <taxon>Embryophyta</taxon>
        <taxon>Tracheophyta</taxon>
        <taxon>Spermatophyta</taxon>
        <taxon>Magnoliopsida</taxon>
        <taxon>eudicotyledons</taxon>
        <taxon>Gunneridae</taxon>
        <taxon>Pentapetalae</taxon>
        <taxon>rosids</taxon>
        <taxon>malvids</taxon>
        <taxon>Brassicales</taxon>
        <taxon>Brassicaceae</taxon>
        <taxon>Brassiceae</taxon>
        <taxon>Brassica</taxon>
    </lineage>
</organism>
<evidence type="ECO:0000313" key="3">
    <source>
        <dbReference type="Proteomes" id="UP000266723"/>
    </source>
</evidence>
<keyword evidence="3" id="KW-1185">Reference proteome</keyword>
<evidence type="ECO:0000313" key="2">
    <source>
        <dbReference type="EMBL" id="KAF3518774.1"/>
    </source>
</evidence>
<dbReference type="EMBL" id="QGKV02001556">
    <property type="protein sequence ID" value="KAF3518774.1"/>
    <property type="molecule type" value="Genomic_DNA"/>
</dbReference>
<keyword evidence="1" id="KW-1133">Transmembrane helix</keyword>
<gene>
    <name evidence="2" type="ORF">DY000_02061368</name>
</gene>
<comment type="caution">
    <text evidence="2">The sequence shown here is derived from an EMBL/GenBank/DDBJ whole genome shotgun (WGS) entry which is preliminary data.</text>
</comment>
<keyword evidence="1" id="KW-0472">Membrane</keyword>
<accession>A0ABQ7AX93</accession>
<reference evidence="2 3" key="1">
    <citation type="journal article" date="2020" name="BMC Genomics">
        <title>Intraspecific diversification of the crop wild relative Brassica cretica Lam. using demographic model selection.</title>
        <authorList>
            <person name="Kioukis A."/>
            <person name="Michalopoulou V.A."/>
            <person name="Briers L."/>
            <person name="Pirintsos S."/>
            <person name="Studholme D.J."/>
            <person name="Pavlidis P."/>
            <person name="Sarris P.F."/>
        </authorList>
    </citation>
    <scope>NUCLEOTIDE SEQUENCE [LARGE SCALE GENOMIC DNA]</scope>
    <source>
        <strain evidence="3">cv. PFS-1207/04</strain>
    </source>
</reference>
<sequence>MRCFSSSPKKTYFMLLFFIAFFTLRFLSLVVFKVVFLVVSLPLILPSRLGFQDMTRKVLRSRGVTVLVATGSSGFVVRRFSGGASSRYPGGVVFACGSCRLLGGSFPALIGDQLTPLCDLSVPSGVVASWFLLRRGMARVSSVSSCERCRLWLLDDCSRTVLPHFETPLHGSCLCLRVKASAFLMELALCVMDCLSLFGTGDGLEQSRVFLFGSRGLQVCGDPRLLSLVAIVARLVMLTSQLYRVSVDYVLIPPVVVVGTVHSGLEVLQSCVCRRYQSIGAAFSGRPKLPSVVSWYIKDTLSIWQCWSHGPVLASSLSS</sequence>
<proteinExistence type="predicted"/>
<evidence type="ECO:0008006" key="4">
    <source>
        <dbReference type="Google" id="ProtNLM"/>
    </source>
</evidence>
<dbReference type="Proteomes" id="UP000266723">
    <property type="component" value="Unassembled WGS sequence"/>
</dbReference>
<protein>
    <recommendedName>
        <fullName evidence="4">Secreted protein</fullName>
    </recommendedName>
</protein>
<feature type="transmembrane region" description="Helical" evidence="1">
    <location>
        <begin position="12"/>
        <end position="39"/>
    </location>
</feature>
<name>A0ABQ7AX93_BRACR</name>
<evidence type="ECO:0000256" key="1">
    <source>
        <dbReference type="SAM" id="Phobius"/>
    </source>
</evidence>
<keyword evidence="1" id="KW-0812">Transmembrane</keyword>